<evidence type="ECO:0008006" key="5">
    <source>
        <dbReference type="Google" id="ProtNLM"/>
    </source>
</evidence>
<evidence type="ECO:0000256" key="1">
    <source>
        <dbReference type="ARBA" id="ARBA00010884"/>
    </source>
</evidence>
<sequence>MDPRIPFTVPKPTANQIGLIVTCLIALWFTHSILLRRYKPIRLVVPLVPQPAFLETLDDRPTEGVEQNEGGVRAKQVDNWNGSTEQLVKTYCKSLIDGFRASWWLPNGHTQTIYSAVANFSKEDHVTYQRQLLRVPDGGTIGIDIYPPLSVDLPPDSPVTIINHGLTGGSHESYVRNIVVWLTKAVEEGGLGGRAAVVNFRGCAKTPITSHHLYSSGNTIDTHTTTTYMASLFPDAPLFGVGFSLGAGVMTRYLGEHGANSRLSGAVVLCCPLELRGMSAKLDSAHLLPRLYSISMALKMIRSISPHLLPSSPLSAETSPLHVNVPEILSLASSPKSWFSIRASRVIELVITKVGGSHERFPFEGLNEFLEWACPGGWIGKIRRPTLAISALDDPIVSGDLLPYAAVHASTHFVLATVPQGGHLGWFDGPLTGPDRHRRWHIRPVLEFLKGIMQNLPERTPMTNERIEVKTEGDWNTVGDVKWKVMDEQMECGW</sequence>
<dbReference type="GO" id="GO:0051793">
    <property type="term" value="P:medium-chain fatty acid catabolic process"/>
    <property type="evidence" value="ECO:0007669"/>
    <property type="project" value="TreeGrafter"/>
</dbReference>
<dbReference type="SUPFAM" id="SSF53474">
    <property type="entry name" value="alpha/beta-Hydrolases"/>
    <property type="match status" value="1"/>
</dbReference>
<evidence type="ECO:0000256" key="2">
    <source>
        <dbReference type="SAM" id="Phobius"/>
    </source>
</evidence>
<evidence type="ECO:0000313" key="3">
    <source>
        <dbReference type="EMBL" id="KAK8864489.1"/>
    </source>
</evidence>
<name>A0AAW0Z2V6_9TREE</name>
<dbReference type="InterPro" id="IPR050960">
    <property type="entry name" value="AB_hydrolase_4_sf"/>
</dbReference>
<organism evidence="3 4">
    <name type="scientific">Kwoniella newhampshirensis</name>
    <dbReference type="NCBI Taxonomy" id="1651941"/>
    <lineage>
        <taxon>Eukaryota</taxon>
        <taxon>Fungi</taxon>
        <taxon>Dikarya</taxon>
        <taxon>Basidiomycota</taxon>
        <taxon>Agaricomycotina</taxon>
        <taxon>Tremellomycetes</taxon>
        <taxon>Tremellales</taxon>
        <taxon>Cryptococcaceae</taxon>
        <taxon>Kwoniella</taxon>
    </lineage>
</organism>
<dbReference type="GO" id="GO:0047372">
    <property type="term" value="F:monoacylglycerol lipase activity"/>
    <property type="evidence" value="ECO:0007669"/>
    <property type="project" value="TreeGrafter"/>
</dbReference>
<reference evidence="3 4" key="1">
    <citation type="journal article" date="2024" name="bioRxiv">
        <title>Comparative genomics of Cryptococcus and Kwoniella reveals pathogenesis evolution and contrasting karyotype dynamics via intercentromeric recombination or chromosome fusion.</title>
        <authorList>
            <person name="Coelho M.A."/>
            <person name="David-Palma M."/>
            <person name="Shea T."/>
            <person name="Bowers K."/>
            <person name="McGinley-Smith S."/>
            <person name="Mohammad A.W."/>
            <person name="Gnirke A."/>
            <person name="Yurkov A.M."/>
            <person name="Nowrousian M."/>
            <person name="Sun S."/>
            <person name="Cuomo C.A."/>
            <person name="Heitman J."/>
        </authorList>
    </citation>
    <scope>NUCLEOTIDE SEQUENCE [LARGE SCALE GENOMIC DNA]</scope>
    <source>
        <strain evidence="3 4">CBS 13917</strain>
    </source>
</reference>
<gene>
    <name evidence="3" type="ORF">IAR55_001739</name>
</gene>
<dbReference type="RefSeq" id="XP_066804785.1">
    <property type="nucleotide sequence ID" value="XM_066944862.1"/>
</dbReference>
<dbReference type="GO" id="GO:0051792">
    <property type="term" value="P:medium-chain fatty acid biosynthetic process"/>
    <property type="evidence" value="ECO:0007669"/>
    <property type="project" value="TreeGrafter"/>
</dbReference>
<dbReference type="EMBL" id="JBCAWK010000003">
    <property type="protein sequence ID" value="KAK8864489.1"/>
    <property type="molecule type" value="Genomic_DNA"/>
</dbReference>
<dbReference type="Proteomes" id="UP001388673">
    <property type="component" value="Unassembled WGS sequence"/>
</dbReference>
<dbReference type="PANTHER" id="PTHR10794:SF63">
    <property type="entry name" value="ALPHA_BETA HYDROLASE 1, ISOFORM A"/>
    <property type="match status" value="1"/>
</dbReference>
<keyword evidence="2" id="KW-0812">Transmembrane</keyword>
<protein>
    <recommendedName>
        <fullName evidence="5">Anon-23da protein</fullName>
    </recommendedName>
</protein>
<dbReference type="PANTHER" id="PTHR10794">
    <property type="entry name" value="ABHYDROLASE DOMAIN-CONTAINING PROTEIN"/>
    <property type="match status" value="1"/>
</dbReference>
<keyword evidence="4" id="KW-1185">Reference proteome</keyword>
<dbReference type="GO" id="GO:0008126">
    <property type="term" value="F:acetylesterase activity"/>
    <property type="evidence" value="ECO:0007669"/>
    <property type="project" value="TreeGrafter"/>
</dbReference>
<accession>A0AAW0Z2V6</accession>
<dbReference type="KEGG" id="kne:92178998"/>
<dbReference type="GeneID" id="92178998"/>
<keyword evidence="2" id="KW-1133">Transmembrane helix</keyword>
<comment type="caution">
    <text evidence="3">The sequence shown here is derived from an EMBL/GenBank/DDBJ whole genome shotgun (WGS) entry which is preliminary data.</text>
</comment>
<comment type="similarity">
    <text evidence="1">Belongs to the AB hydrolase superfamily. AB hydrolase 4 family.</text>
</comment>
<evidence type="ECO:0000313" key="4">
    <source>
        <dbReference type="Proteomes" id="UP001388673"/>
    </source>
</evidence>
<dbReference type="InterPro" id="IPR029058">
    <property type="entry name" value="AB_hydrolase_fold"/>
</dbReference>
<dbReference type="AlphaFoldDB" id="A0AAW0Z2V6"/>
<dbReference type="Gene3D" id="3.40.50.1820">
    <property type="entry name" value="alpha/beta hydrolase"/>
    <property type="match status" value="1"/>
</dbReference>
<keyword evidence="2" id="KW-0472">Membrane</keyword>
<feature type="transmembrane region" description="Helical" evidence="2">
    <location>
        <begin position="16"/>
        <end position="35"/>
    </location>
</feature>
<proteinExistence type="inferred from homology"/>